<dbReference type="EMBL" id="PYWC01000044">
    <property type="protein sequence ID" value="PWW75569.1"/>
    <property type="molecule type" value="Genomic_DNA"/>
</dbReference>
<sequence length="87" mass="9544">MCIRVVERYAVCKCVYYTHGIDQCSAYGRRGHAVQDKTILVGHTCPDHSNTNWATGPAPNLGGFPRSSNTGGSDGLGEFGHYSFHRR</sequence>
<dbReference type="Proteomes" id="UP000246991">
    <property type="component" value="Unassembled WGS sequence"/>
</dbReference>
<dbReference type="OrthoDB" id="5355526at2759"/>
<evidence type="ECO:0000313" key="3">
    <source>
        <dbReference type="Proteomes" id="UP000246991"/>
    </source>
</evidence>
<protein>
    <submittedName>
        <fullName evidence="2">Uncharacterized protein</fullName>
    </submittedName>
</protein>
<evidence type="ECO:0000313" key="2">
    <source>
        <dbReference type="EMBL" id="PWW75569.1"/>
    </source>
</evidence>
<keyword evidence="3" id="KW-1185">Reference proteome</keyword>
<accession>A0A317SM79</accession>
<proteinExistence type="predicted"/>
<gene>
    <name evidence="2" type="ORF">C7212DRAFT_204689</name>
</gene>
<reference evidence="2 3" key="1">
    <citation type="submission" date="2018-03" db="EMBL/GenBank/DDBJ databases">
        <title>Genomes of Pezizomycetes fungi and the evolution of truffles.</title>
        <authorList>
            <person name="Murat C."/>
            <person name="Payen T."/>
            <person name="Noel B."/>
            <person name="Kuo A."/>
            <person name="Martin F.M."/>
        </authorList>
    </citation>
    <scope>NUCLEOTIDE SEQUENCE [LARGE SCALE GENOMIC DNA]</scope>
    <source>
        <strain evidence="2">091103-1</strain>
    </source>
</reference>
<organism evidence="2 3">
    <name type="scientific">Tuber magnatum</name>
    <name type="common">white Piedmont truffle</name>
    <dbReference type="NCBI Taxonomy" id="42249"/>
    <lineage>
        <taxon>Eukaryota</taxon>
        <taxon>Fungi</taxon>
        <taxon>Dikarya</taxon>
        <taxon>Ascomycota</taxon>
        <taxon>Pezizomycotina</taxon>
        <taxon>Pezizomycetes</taxon>
        <taxon>Pezizales</taxon>
        <taxon>Tuberaceae</taxon>
        <taxon>Tuber</taxon>
    </lineage>
</organism>
<dbReference type="AlphaFoldDB" id="A0A317SM79"/>
<comment type="caution">
    <text evidence="2">The sequence shown here is derived from an EMBL/GenBank/DDBJ whole genome shotgun (WGS) entry which is preliminary data.</text>
</comment>
<evidence type="ECO:0000256" key="1">
    <source>
        <dbReference type="SAM" id="MobiDB-lite"/>
    </source>
</evidence>
<name>A0A317SM79_9PEZI</name>
<feature type="region of interest" description="Disordered" evidence="1">
    <location>
        <begin position="51"/>
        <end position="87"/>
    </location>
</feature>